<dbReference type="PANTHER" id="PTHR43790:SF4">
    <property type="entry name" value="GUANOSINE IMPORT ATP-BINDING PROTEIN NUPO"/>
    <property type="match status" value="1"/>
</dbReference>
<dbReference type="Pfam" id="PF00005">
    <property type="entry name" value="ABC_tran"/>
    <property type="match status" value="2"/>
</dbReference>
<evidence type="ECO:0000256" key="2">
    <source>
        <dbReference type="ARBA" id="ARBA00022448"/>
    </source>
</evidence>
<dbReference type="InterPro" id="IPR050107">
    <property type="entry name" value="ABC_carbohydrate_import_ATPase"/>
</dbReference>
<proteinExistence type="predicted"/>
<reference evidence="10 11" key="2">
    <citation type="journal article" date="2011" name="J. Bacteriol.">
        <title>Genome Sequence of Kosmotoga olearia Strain TBF 19.5.1, a Thermophilic Bacterium with a Wide Growth Temperature Range, Isolated from the Troll B Oil Platform in the North Sea.</title>
        <authorList>
            <person name="Swithers K.S."/>
            <person name="Dipippo J.L."/>
            <person name="Bruce D.C."/>
            <person name="Detter C."/>
            <person name="Tapia R."/>
            <person name="Han S."/>
            <person name="Goodwin L.A."/>
            <person name="Han J."/>
            <person name="Woyke T."/>
            <person name="Pitluck S."/>
            <person name="Pennacchio L."/>
            <person name="Nolan M."/>
            <person name="Mikhailova N."/>
            <person name="Land M.L."/>
            <person name="Nesbo C.L."/>
            <person name="Gogarten J.P."/>
            <person name="Noll K.M."/>
        </authorList>
    </citation>
    <scope>NUCLEOTIDE SEQUENCE [LARGE SCALE GENOMIC DNA]</scope>
    <source>
        <strain evidence="11">ATCC BAA-1733 / DSM 21960 / TBF 19.5.1</strain>
    </source>
</reference>
<keyword evidence="8" id="KW-0472">Membrane</keyword>
<dbReference type="eggNOG" id="COG3845">
    <property type="taxonomic scope" value="Bacteria"/>
</dbReference>
<dbReference type="HOGENOM" id="CLU_000604_92_0_0"/>
<dbReference type="AlphaFoldDB" id="C5CE79"/>
<dbReference type="Gene3D" id="3.40.50.300">
    <property type="entry name" value="P-loop containing nucleotide triphosphate hydrolases"/>
    <property type="match status" value="2"/>
</dbReference>
<organism evidence="10 11">
    <name type="scientific">Kosmotoga olearia (strain ATCC BAA-1733 / DSM 21960 / TBF 19.5.1)</name>
    <dbReference type="NCBI Taxonomy" id="521045"/>
    <lineage>
        <taxon>Bacteria</taxon>
        <taxon>Thermotogati</taxon>
        <taxon>Thermotogota</taxon>
        <taxon>Thermotogae</taxon>
        <taxon>Kosmotogales</taxon>
        <taxon>Kosmotogaceae</taxon>
        <taxon>Kosmotoga</taxon>
    </lineage>
</organism>
<evidence type="ECO:0000256" key="3">
    <source>
        <dbReference type="ARBA" id="ARBA00022475"/>
    </source>
</evidence>
<dbReference type="EMBL" id="CP001634">
    <property type="protein sequence ID" value="ACR79187.1"/>
    <property type="molecule type" value="Genomic_DNA"/>
</dbReference>
<keyword evidence="7" id="KW-1278">Translocase</keyword>
<dbReference type="GO" id="GO:0016887">
    <property type="term" value="F:ATP hydrolysis activity"/>
    <property type="evidence" value="ECO:0007669"/>
    <property type="project" value="InterPro"/>
</dbReference>
<evidence type="ECO:0000256" key="8">
    <source>
        <dbReference type="ARBA" id="ARBA00023136"/>
    </source>
</evidence>
<evidence type="ECO:0000259" key="9">
    <source>
        <dbReference type="PROSITE" id="PS50893"/>
    </source>
</evidence>
<feature type="domain" description="ABC transporter" evidence="9">
    <location>
        <begin position="8"/>
        <end position="242"/>
    </location>
</feature>
<comment type="subcellular location">
    <subcellularLocation>
        <location evidence="1">Cell membrane</location>
        <topology evidence="1">Peripheral membrane protein</topology>
    </subcellularLocation>
</comment>
<dbReference type="GO" id="GO:0005524">
    <property type="term" value="F:ATP binding"/>
    <property type="evidence" value="ECO:0007669"/>
    <property type="project" value="UniProtKB-KW"/>
</dbReference>
<dbReference type="Proteomes" id="UP000002382">
    <property type="component" value="Chromosome"/>
</dbReference>
<evidence type="ECO:0000313" key="10">
    <source>
        <dbReference type="EMBL" id="ACR79187.1"/>
    </source>
</evidence>
<feature type="domain" description="ABC transporter" evidence="9">
    <location>
        <begin position="259"/>
        <end position="504"/>
    </location>
</feature>
<dbReference type="SMART" id="SM00382">
    <property type="entry name" value="AAA"/>
    <property type="match status" value="1"/>
</dbReference>
<evidence type="ECO:0000313" key="11">
    <source>
        <dbReference type="Proteomes" id="UP000002382"/>
    </source>
</evidence>
<dbReference type="CDD" id="cd03216">
    <property type="entry name" value="ABC_Carb_Monos_I"/>
    <property type="match status" value="1"/>
</dbReference>
<dbReference type="KEGG" id="kol:Kole_0464"/>
<dbReference type="CDD" id="cd03215">
    <property type="entry name" value="ABC_Carb_Monos_II"/>
    <property type="match status" value="1"/>
</dbReference>
<dbReference type="STRING" id="521045.Kole_0464"/>
<dbReference type="InterPro" id="IPR027417">
    <property type="entry name" value="P-loop_NTPase"/>
</dbReference>
<keyword evidence="2" id="KW-0813">Transport</keyword>
<dbReference type="PROSITE" id="PS50893">
    <property type="entry name" value="ABC_TRANSPORTER_2"/>
    <property type="match status" value="2"/>
</dbReference>
<dbReference type="SUPFAM" id="SSF52540">
    <property type="entry name" value="P-loop containing nucleoside triphosphate hydrolases"/>
    <property type="match status" value="2"/>
</dbReference>
<evidence type="ECO:0000256" key="1">
    <source>
        <dbReference type="ARBA" id="ARBA00004202"/>
    </source>
</evidence>
<evidence type="ECO:0000256" key="7">
    <source>
        <dbReference type="ARBA" id="ARBA00022967"/>
    </source>
</evidence>
<name>C5CE79_KOSOT</name>
<protein>
    <submittedName>
        <fullName evidence="10">ABC transporter related</fullName>
    </submittedName>
</protein>
<keyword evidence="4" id="KW-0677">Repeat</keyword>
<reference evidence="10 11" key="1">
    <citation type="submission" date="2009-06" db="EMBL/GenBank/DDBJ databases">
        <title>Complete sequence of Thermotogales bacterium TBF 19.5.1.</title>
        <authorList>
            <consortium name="US DOE Joint Genome Institute"/>
            <person name="Lucas S."/>
            <person name="Copeland A."/>
            <person name="Lapidus A."/>
            <person name="Glavina del Rio T."/>
            <person name="Tice H."/>
            <person name="Bruce D."/>
            <person name="Goodwin L."/>
            <person name="Pitluck S."/>
            <person name="Chertkov O."/>
            <person name="Brettin T."/>
            <person name="Detter J.C."/>
            <person name="Han C."/>
            <person name="Schmutz J."/>
            <person name="Larimer F."/>
            <person name="Land M."/>
            <person name="Hauser L."/>
            <person name="Kyrpides N."/>
            <person name="Ovchinnikova G."/>
            <person name="Noll K."/>
        </authorList>
    </citation>
    <scope>NUCLEOTIDE SEQUENCE [LARGE SCALE GENOMIC DNA]</scope>
    <source>
        <strain evidence="11">ATCC BAA-1733 / DSM 21960 / TBF 19.5.1</strain>
    </source>
</reference>
<dbReference type="InterPro" id="IPR003439">
    <property type="entry name" value="ABC_transporter-like_ATP-bd"/>
</dbReference>
<sequence length="510" mass="56139">MEEKRTVLEMKHITKSFPGVLANDNVSIDLKEGEVLALLGENGAGKTTLMNILFGIYRADYGEIFINGRKVHIASPHDALKSGIGMVQQHFTLVPSFSTSENIVLGLKELGFIVKTRDVEAKIEQLGKHYGLAVNPKAKVWTLSVGERQRVEILKLLYTGAKILILDEPTAVLTPQEAEALFRAVRKMTAEGTSVIFISHKLDEVMEISDRITVLKQGKVVGTVNKEDIDKKGLAKMMVGRDVILDIEKPDVEIGETVLKIENLKVRNDKNLFAINNLSLELKAGEILGIAGVAGNGQRELAESLYGLRKVESGKIILKGKDITHTSVSRRIKEGISYVPQDRKGMATCPNLSVAENLFLKNYITHYVPMSPYYLNKRLITQTAEKLIDEYSISTPSPKTPVKLLSGGNIQKVVLARELSTTPSVIIAAHPTRGLDIGAMEFVYRTLLQQKAKGAAVLLLAGELYEIFRLSDRVAVIYEGQIMGYTPPDPAYIEEIGLMMGGTKRMGDAV</sequence>
<keyword evidence="3" id="KW-1003">Cell membrane</keyword>
<dbReference type="PROSITE" id="PS00211">
    <property type="entry name" value="ABC_TRANSPORTER_1"/>
    <property type="match status" value="2"/>
</dbReference>
<dbReference type="PANTHER" id="PTHR43790">
    <property type="entry name" value="CARBOHYDRATE TRANSPORT ATP-BINDING PROTEIN MG119-RELATED"/>
    <property type="match status" value="1"/>
</dbReference>
<evidence type="ECO:0000256" key="6">
    <source>
        <dbReference type="ARBA" id="ARBA00022840"/>
    </source>
</evidence>
<dbReference type="InterPro" id="IPR003593">
    <property type="entry name" value="AAA+_ATPase"/>
</dbReference>
<dbReference type="GO" id="GO:0005886">
    <property type="term" value="C:plasma membrane"/>
    <property type="evidence" value="ECO:0007669"/>
    <property type="project" value="UniProtKB-SubCell"/>
</dbReference>
<accession>C5CE79</accession>
<dbReference type="InterPro" id="IPR017871">
    <property type="entry name" value="ABC_transporter-like_CS"/>
</dbReference>
<evidence type="ECO:0000256" key="5">
    <source>
        <dbReference type="ARBA" id="ARBA00022741"/>
    </source>
</evidence>
<evidence type="ECO:0000256" key="4">
    <source>
        <dbReference type="ARBA" id="ARBA00022737"/>
    </source>
</evidence>
<gene>
    <name evidence="10" type="ordered locus">Kole_0464</name>
</gene>
<keyword evidence="11" id="KW-1185">Reference proteome</keyword>
<keyword evidence="5" id="KW-0547">Nucleotide-binding</keyword>
<dbReference type="FunFam" id="3.40.50.300:FF:000127">
    <property type="entry name" value="Ribose import ATP-binding protein RbsA"/>
    <property type="match status" value="1"/>
</dbReference>
<keyword evidence="6" id="KW-0067">ATP-binding</keyword>